<evidence type="ECO:0000313" key="1">
    <source>
        <dbReference type="EMBL" id="EGG22948.1"/>
    </source>
</evidence>
<dbReference type="GeneID" id="14875702"/>
<dbReference type="PANTHER" id="PTHR32423">
    <property type="entry name" value="SAP DOMAIN-CONTAINING PROTEIN-RELATED"/>
    <property type="match status" value="1"/>
</dbReference>
<dbReference type="KEGG" id="dfa:DFA_05078"/>
<dbReference type="Proteomes" id="UP000007797">
    <property type="component" value="Unassembled WGS sequence"/>
</dbReference>
<reference evidence="2" key="1">
    <citation type="journal article" date="2011" name="Genome Res.">
        <title>Phylogeny-wide analysis of social amoeba genomes highlights ancient origins for complex intercellular communication.</title>
        <authorList>
            <person name="Heidel A.J."/>
            <person name="Lawal H.M."/>
            <person name="Felder M."/>
            <person name="Schilde C."/>
            <person name="Helps N.R."/>
            <person name="Tunggal B."/>
            <person name="Rivero F."/>
            <person name="John U."/>
            <person name="Schleicher M."/>
            <person name="Eichinger L."/>
            <person name="Platzer M."/>
            <person name="Noegel A.A."/>
            <person name="Schaap P."/>
            <person name="Gloeckner G."/>
        </authorList>
    </citation>
    <scope>NUCLEOTIDE SEQUENCE [LARGE SCALE GENOMIC DNA]</scope>
    <source>
        <strain evidence="2">SH3</strain>
    </source>
</reference>
<dbReference type="AlphaFoldDB" id="F4PN95"/>
<dbReference type="EMBL" id="GL883008">
    <property type="protein sequence ID" value="EGG22948.1"/>
    <property type="molecule type" value="Genomic_DNA"/>
</dbReference>
<dbReference type="PANTHER" id="PTHR32423:SF24">
    <property type="entry name" value="CCZ1_INTU_HSP4 FIRST LONGIN DOMAIN-CONTAINING PROTEIN-RELATED"/>
    <property type="match status" value="1"/>
</dbReference>
<dbReference type="InterPro" id="IPR032675">
    <property type="entry name" value="LRR_dom_sf"/>
</dbReference>
<dbReference type="SUPFAM" id="SSF52047">
    <property type="entry name" value="RNI-like"/>
    <property type="match status" value="1"/>
</dbReference>
<keyword evidence="2" id="KW-1185">Reference proteome</keyword>
<dbReference type="RefSeq" id="XP_004360799.1">
    <property type="nucleotide sequence ID" value="XM_004360742.1"/>
</dbReference>
<dbReference type="Gene3D" id="3.80.10.10">
    <property type="entry name" value="Ribonuclease Inhibitor"/>
    <property type="match status" value="1"/>
</dbReference>
<accession>F4PN95</accession>
<gene>
    <name evidence="1" type="ORF">DFA_05078</name>
</gene>
<organism evidence="1 2">
    <name type="scientific">Cavenderia fasciculata</name>
    <name type="common">Slime mold</name>
    <name type="synonym">Dictyostelium fasciculatum</name>
    <dbReference type="NCBI Taxonomy" id="261658"/>
    <lineage>
        <taxon>Eukaryota</taxon>
        <taxon>Amoebozoa</taxon>
        <taxon>Evosea</taxon>
        <taxon>Eumycetozoa</taxon>
        <taxon>Dictyostelia</taxon>
        <taxon>Acytosteliales</taxon>
        <taxon>Cavenderiaceae</taxon>
        <taxon>Cavenderia</taxon>
    </lineage>
</organism>
<evidence type="ECO:0000313" key="2">
    <source>
        <dbReference type="Proteomes" id="UP000007797"/>
    </source>
</evidence>
<sequence length="535" mass="62066">MSVIQLSLYIQTYVIRLLIDSNLNEDKDTYKGGEFWYIVFNGEKRRQQPMTIKMNVIDIALVSKWWLKVVRERRSMFISGHLNDAILESIQHSNRYSIFSSNSIRTLKWSLKDIINVDLSDQPKFNYETRLIPLLPQLQTINIRFDGNVNLLVLKALKSIHKHYNIQINTDFDLNGEHKEQSMIKWPNSSWEGFTPDTVSLSIRDFEPETFTHHTYHNDFIDIVRMLKPESLNLYANLEDVNQHINYSYIFKYLPSIKHINIGQDYVELNHLKDFIATATQLESLKVDIISTTCLVGTPSDSDLDSNSSIKDWVGFCDGIANHKTLKRLHLCEYSESQKRAIQSDQFTTFKLAFESIWSSGKKPTKIDYLALDELPELMTNNMWKTLYNVNCTCHNITKLLLTDGTVTFDMVSSLSRLIATTTTITVLSIRDNNLYLSTDLAEAFKKSKTITVLDVGGNFCWRNAGDDNDQRATLFNALMCSDTVQYLFLDRFLTNKIQSSNYNYFSHSKSLKEYSIIENLHDFELFFNNSLFKE</sequence>
<protein>
    <submittedName>
        <fullName evidence="1">Uncharacterized protein</fullName>
    </submittedName>
</protein>
<proteinExistence type="predicted"/>
<name>F4PN95_CACFS</name>